<feature type="compositionally biased region" description="Polar residues" evidence="5">
    <location>
        <begin position="352"/>
        <end position="363"/>
    </location>
</feature>
<evidence type="ECO:0000256" key="5">
    <source>
        <dbReference type="SAM" id="MobiDB-lite"/>
    </source>
</evidence>
<dbReference type="HOGENOM" id="CLU_584028_0_0_1"/>
<feature type="transmembrane region" description="Helical" evidence="6">
    <location>
        <begin position="143"/>
        <end position="165"/>
    </location>
</feature>
<dbReference type="PANTHER" id="PTHR15549:SF26">
    <property type="entry name" value="AXIAL BUDDING PATTERN PROTEIN 2-RELATED"/>
    <property type="match status" value="1"/>
</dbReference>
<feature type="compositionally biased region" description="Low complexity" evidence="5">
    <location>
        <begin position="364"/>
        <end position="391"/>
    </location>
</feature>
<organism evidence="7 8">
    <name type="scientific">Hebeloma cylindrosporum</name>
    <dbReference type="NCBI Taxonomy" id="76867"/>
    <lineage>
        <taxon>Eukaryota</taxon>
        <taxon>Fungi</taxon>
        <taxon>Dikarya</taxon>
        <taxon>Basidiomycota</taxon>
        <taxon>Agaricomycotina</taxon>
        <taxon>Agaricomycetes</taxon>
        <taxon>Agaricomycetidae</taxon>
        <taxon>Agaricales</taxon>
        <taxon>Agaricineae</taxon>
        <taxon>Hymenogastraceae</taxon>
        <taxon>Hebeloma</taxon>
    </lineage>
</organism>
<feature type="compositionally biased region" description="Basic and acidic residues" evidence="5">
    <location>
        <begin position="432"/>
        <end position="449"/>
    </location>
</feature>
<evidence type="ECO:0000313" key="8">
    <source>
        <dbReference type="Proteomes" id="UP000053424"/>
    </source>
</evidence>
<evidence type="ECO:0008006" key="9">
    <source>
        <dbReference type="Google" id="ProtNLM"/>
    </source>
</evidence>
<dbReference type="Proteomes" id="UP000053424">
    <property type="component" value="Unassembled WGS sequence"/>
</dbReference>
<accession>A0A0C3CPK7</accession>
<evidence type="ECO:0000256" key="3">
    <source>
        <dbReference type="ARBA" id="ARBA00022989"/>
    </source>
</evidence>
<dbReference type="GO" id="GO:0016020">
    <property type="term" value="C:membrane"/>
    <property type="evidence" value="ECO:0007669"/>
    <property type="project" value="UniProtKB-SubCell"/>
</dbReference>
<feature type="compositionally biased region" description="Low complexity" evidence="5">
    <location>
        <begin position="324"/>
        <end position="335"/>
    </location>
</feature>
<feature type="compositionally biased region" description="Polar residues" evidence="5">
    <location>
        <begin position="414"/>
        <end position="423"/>
    </location>
</feature>
<comment type="subcellular location">
    <subcellularLocation>
        <location evidence="1">Membrane</location>
        <topology evidence="1">Single-pass membrane protein</topology>
    </subcellularLocation>
</comment>
<feature type="compositionally biased region" description="Low complexity" evidence="5">
    <location>
        <begin position="47"/>
        <end position="90"/>
    </location>
</feature>
<proteinExistence type="predicted"/>
<dbReference type="STRING" id="686832.A0A0C3CPK7"/>
<sequence length="513" mass="53774">MTFNQRMVKHNHRGMVVARQGKETSTVPPKPTPTKVIVPPRKPTVPPKSSVVSATSVSASPTSTPAVPTSASVSSSVSASPTSTLSVSPPPLSLSVVTPSTISTTARAIPTPPIIPSSSISAVASSSTSNAPDSAGGLSTGSLIGIIGGCIGAVAVIGLVIAFFLRRLRNKKTWEGFDPTKFRRSAIMLDDKDEKAGLRPRPPTMIERRKVHATSSAMAGNLPAPSMAFPYSDQMPPAASRPLYENGHPQSFAHYGASDTQSYGTVPPPVPPSGYSRIPGAYGVPPPLFPYNGAQYEQAGYGAPPIPGVYGPSAYAAYGPDPRYPQYQHQHQGYPHFPPQPQALQYTQPQQTFGYGNPNVQHRSASVNPALSNPSPNVSPSAALAQPPSSLTEKQRLHLATTIGASSSSSSSSLTRQPTQSSGAPPAYVDADDSRWDISRKDIKSRPKEMNVTNNVGEQAVGSSSAPATTTTATPSPPVPETTINERAQPNSTGVRPTSAYTLYDQDDAYGGM</sequence>
<keyword evidence="3 6" id="KW-1133">Transmembrane helix</keyword>
<feature type="compositionally biased region" description="Polar residues" evidence="5">
    <location>
        <begin position="485"/>
        <end position="501"/>
    </location>
</feature>
<dbReference type="EMBL" id="KN831771">
    <property type="protein sequence ID" value="KIM46044.1"/>
    <property type="molecule type" value="Genomic_DNA"/>
</dbReference>
<dbReference type="InterPro" id="IPR051694">
    <property type="entry name" value="Immunoregulatory_rcpt-like"/>
</dbReference>
<dbReference type="PANTHER" id="PTHR15549">
    <property type="entry name" value="PAIRED IMMUNOGLOBULIN-LIKE TYPE 2 RECEPTOR"/>
    <property type="match status" value="1"/>
</dbReference>
<keyword evidence="8" id="KW-1185">Reference proteome</keyword>
<evidence type="ECO:0000256" key="6">
    <source>
        <dbReference type="SAM" id="Phobius"/>
    </source>
</evidence>
<dbReference type="OrthoDB" id="3263296at2759"/>
<evidence type="ECO:0000256" key="2">
    <source>
        <dbReference type="ARBA" id="ARBA00022692"/>
    </source>
</evidence>
<protein>
    <recommendedName>
        <fullName evidence="9">REJ domain-containing protein</fullName>
    </recommendedName>
</protein>
<keyword evidence="2 6" id="KW-0812">Transmembrane</keyword>
<gene>
    <name evidence="7" type="ORF">M413DRAFT_23836</name>
</gene>
<feature type="compositionally biased region" description="Low complexity" evidence="5">
    <location>
        <begin position="463"/>
        <end position="474"/>
    </location>
</feature>
<reference evidence="8" key="2">
    <citation type="submission" date="2015-01" db="EMBL/GenBank/DDBJ databases">
        <title>Evolutionary Origins and Diversification of the Mycorrhizal Mutualists.</title>
        <authorList>
            <consortium name="DOE Joint Genome Institute"/>
            <consortium name="Mycorrhizal Genomics Consortium"/>
            <person name="Kohler A."/>
            <person name="Kuo A."/>
            <person name="Nagy L.G."/>
            <person name="Floudas D."/>
            <person name="Copeland A."/>
            <person name="Barry K.W."/>
            <person name="Cichocki N."/>
            <person name="Veneault-Fourrey C."/>
            <person name="LaButti K."/>
            <person name="Lindquist E.A."/>
            <person name="Lipzen A."/>
            <person name="Lundell T."/>
            <person name="Morin E."/>
            <person name="Murat C."/>
            <person name="Riley R."/>
            <person name="Ohm R."/>
            <person name="Sun H."/>
            <person name="Tunlid A."/>
            <person name="Henrissat B."/>
            <person name="Grigoriev I.V."/>
            <person name="Hibbett D.S."/>
            <person name="Martin F."/>
        </authorList>
    </citation>
    <scope>NUCLEOTIDE SEQUENCE [LARGE SCALE GENOMIC DNA]</scope>
    <source>
        <strain evidence="8">h7</strain>
    </source>
</reference>
<reference evidence="7 8" key="1">
    <citation type="submission" date="2014-04" db="EMBL/GenBank/DDBJ databases">
        <authorList>
            <consortium name="DOE Joint Genome Institute"/>
            <person name="Kuo A."/>
            <person name="Gay G."/>
            <person name="Dore J."/>
            <person name="Kohler A."/>
            <person name="Nagy L.G."/>
            <person name="Floudas D."/>
            <person name="Copeland A."/>
            <person name="Barry K.W."/>
            <person name="Cichocki N."/>
            <person name="Veneault-Fourrey C."/>
            <person name="LaButti K."/>
            <person name="Lindquist E.A."/>
            <person name="Lipzen A."/>
            <person name="Lundell T."/>
            <person name="Morin E."/>
            <person name="Murat C."/>
            <person name="Sun H."/>
            <person name="Tunlid A."/>
            <person name="Henrissat B."/>
            <person name="Grigoriev I.V."/>
            <person name="Hibbett D.S."/>
            <person name="Martin F."/>
            <person name="Nordberg H.P."/>
            <person name="Cantor M.N."/>
            <person name="Hua S.X."/>
        </authorList>
    </citation>
    <scope>NUCLEOTIDE SEQUENCE [LARGE SCALE GENOMIC DNA]</scope>
    <source>
        <strain evidence="8">h7</strain>
    </source>
</reference>
<dbReference type="GO" id="GO:0071944">
    <property type="term" value="C:cell periphery"/>
    <property type="evidence" value="ECO:0007669"/>
    <property type="project" value="UniProtKB-ARBA"/>
</dbReference>
<evidence type="ECO:0000313" key="7">
    <source>
        <dbReference type="EMBL" id="KIM46044.1"/>
    </source>
</evidence>
<evidence type="ECO:0000256" key="1">
    <source>
        <dbReference type="ARBA" id="ARBA00004167"/>
    </source>
</evidence>
<name>A0A0C3CPK7_HEBCY</name>
<dbReference type="AlphaFoldDB" id="A0A0C3CPK7"/>
<feature type="region of interest" description="Disordered" evidence="5">
    <location>
        <begin position="19"/>
        <end position="90"/>
    </location>
</feature>
<keyword evidence="4 6" id="KW-0472">Membrane</keyword>
<feature type="region of interest" description="Disordered" evidence="5">
    <location>
        <begin position="321"/>
        <end position="513"/>
    </location>
</feature>
<feature type="compositionally biased region" description="Low complexity" evidence="5">
    <location>
        <begin position="342"/>
        <end position="351"/>
    </location>
</feature>
<evidence type="ECO:0000256" key="4">
    <source>
        <dbReference type="ARBA" id="ARBA00023136"/>
    </source>
</evidence>